<dbReference type="eggNOG" id="COG0635">
    <property type="taxonomic scope" value="Bacteria"/>
</dbReference>
<dbReference type="STRING" id="537013.CLOSTMETH_00621"/>
<dbReference type="EMBL" id="ACEC01000025">
    <property type="protein sequence ID" value="EEG31724.1"/>
    <property type="molecule type" value="Genomic_DNA"/>
</dbReference>
<keyword evidence="5" id="KW-0560">Oxidoreductase</keyword>
<evidence type="ECO:0000256" key="3">
    <source>
        <dbReference type="RuleBase" id="RU364116"/>
    </source>
</evidence>
<evidence type="ECO:0000256" key="2">
    <source>
        <dbReference type="ARBA" id="ARBA00017228"/>
    </source>
</evidence>
<dbReference type="SFLD" id="SFLDG01082">
    <property type="entry name" value="B12-binding_domain_containing"/>
    <property type="match status" value="1"/>
</dbReference>
<comment type="similarity">
    <text evidence="1">Belongs to the anaerobic coproporphyrinogen-III oxidase family. HemW subfamily.</text>
</comment>
<protein>
    <recommendedName>
        <fullName evidence="2 3">Heme chaperone HemW</fullName>
    </recommendedName>
</protein>
<dbReference type="AlphaFoldDB" id="C0E9W9"/>
<accession>C0E9W9</accession>
<dbReference type="SFLD" id="SFLDF00562">
    <property type="entry name" value="HemN-like__clustered_with_heat"/>
    <property type="match status" value="1"/>
</dbReference>
<evidence type="ECO:0000313" key="6">
    <source>
        <dbReference type="Proteomes" id="UP000003340"/>
    </source>
</evidence>
<keyword evidence="3" id="KW-0408">Iron</keyword>
<dbReference type="GO" id="GO:0006779">
    <property type="term" value="P:porphyrin-containing compound biosynthetic process"/>
    <property type="evidence" value="ECO:0007669"/>
    <property type="project" value="InterPro"/>
</dbReference>
<dbReference type="Gene3D" id="3.80.30.20">
    <property type="entry name" value="tm_1862 like domain"/>
    <property type="match status" value="1"/>
</dbReference>
<dbReference type="Pfam" id="PF06969">
    <property type="entry name" value="HemN_C"/>
    <property type="match status" value="1"/>
</dbReference>
<keyword evidence="3" id="KW-0949">S-adenosyl-L-methionine</keyword>
<dbReference type="GO" id="GO:0005737">
    <property type="term" value="C:cytoplasm"/>
    <property type="evidence" value="ECO:0007669"/>
    <property type="project" value="UniProtKB-SubCell"/>
</dbReference>
<comment type="subcellular location">
    <subcellularLocation>
        <location evidence="3">Cytoplasm</location>
    </subcellularLocation>
</comment>
<dbReference type="NCBIfam" id="TIGR00539">
    <property type="entry name" value="hemN_rel"/>
    <property type="match status" value="1"/>
</dbReference>
<proteinExistence type="inferred from homology"/>
<keyword evidence="3" id="KW-0411">Iron-sulfur</keyword>
<feature type="domain" description="Radical SAM core" evidence="4">
    <location>
        <begin position="1"/>
        <end position="227"/>
    </location>
</feature>
<keyword evidence="3" id="KW-0349">Heme</keyword>
<name>C0E9W9_9FIRM</name>
<keyword evidence="6" id="KW-1185">Reference proteome</keyword>
<dbReference type="InterPro" id="IPR058240">
    <property type="entry name" value="rSAM_sf"/>
</dbReference>
<keyword evidence="3" id="KW-0143">Chaperone</keyword>
<dbReference type="InterPro" id="IPR010723">
    <property type="entry name" value="HemN_C"/>
</dbReference>
<keyword evidence="3" id="KW-0963">Cytoplasm</keyword>
<organism evidence="5 6">
    <name type="scientific">[Clostridium] methylpentosum DSM 5476</name>
    <dbReference type="NCBI Taxonomy" id="537013"/>
    <lineage>
        <taxon>Bacteria</taxon>
        <taxon>Bacillati</taxon>
        <taxon>Bacillota</taxon>
        <taxon>Clostridia</taxon>
        <taxon>Eubacteriales</taxon>
        <taxon>Oscillospiraceae</taxon>
        <taxon>Oscillospiraceae incertae sedis</taxon>
    </lineage>
</organism>
<dbReference type="PANTHER" id="PTHR13932">
    <property type="entry name" value="COPROPORPHYRINIGEN III OXIDASE"/>
    <property type="match status" value="1"/>
</dbReference>
<evidence type="ECO:0000259" key="4">
    <source>
        <dbReference type="PROSITE" id="PS51918"/>
    </source>
</evidence>
<dbReference type="CDD" id="cd01335">
    <property type="entry name" value="Radical_SAM"/>
    <property type="match status" value="1"/>
</dbReference>
<comment type="function">
    <text evidence="3">Probably acts as a heme chaperone, transferring heme to an unknown acceptor. Binds one molecule of heme per monomer, possibly covalently. Binds 1 [4Fe-4S] cluster. The cluster is coordinated with 3 cysteines and an exchangeable S-adenosyl-L-methionine.</text>
</comment>
<keyword evidence="3" id="KW-0479">Metal-binding</keyword>
<sequence>MLGIYVHIPFCNGKCPYCDFYSLAGDEEIKERYVEAVLRELEEAHRDGMRADTLYFGGGTPTLLSPQQLGRITTQARRLYELQNAEITTEANPNSVTFNQLDSLRQSGINRISFGVQSAVDAELKLLGRRHTAAQAEQAITLAKQAGFDNISCDLMLGIPNQTAQSLAQSLDWINRQNIQHVSAYLLKIEPSTPYFGSEVLKLCPSDDTCADLYLQTVRSLTQMGFEQYEISNFSIPGLESRHNLKYWQCEEYLGVGAAAHSFLNGRRYGHSRKLERYLALGLQDVQFTDENAGGMEERLMLGLRLNRGMALDSLKGLHNPKGFLDRVDAYKALGLLTVSGNRIALTPEGFLLSNTILSDLISYALPPD</sequence>
<dbReference type="PANTHER" id="PTHR13932:SF5">
    <property type="entry name" value="RADICAL S-ADENOSYL METHIONINE DOMAIN-CONTAINING PROTEIN 1, MITOCHONDRIAL"/>
    <property type="match status" value="1"/>
</dbReference>
<dbReference type="SFLD" id="SFLDS00029">
    <property type="entry name" value="Radical_SAM"/>
    <property type="match status" value="1"/>
</dbReference>
<dbReference type="Pfam" id="PF04055">
    <property type="entry name" value="Radical_SAM"/>
    <property type="match status" value="1"/>
</dbReference>
<dbReference type="InterPro" id="IPR023404">
    <property type="entry name" value="rSAM_horseshoe"/>
</dbReference>
<dbReference type="InterPro" id="IPR034505">
    <property type="entry name" value="Coproporphyrinogen-III_oxidase"/>
</dbReference>
<dbReference type="SUPFAM" id="SSF102114">
    <property type="entry name" value="Radical SAM enzymes"/>
    <property type="match status" value="1"/>
</dbReference>
<dbReference type="GO" id="GO:0004109">
    <property type="term" value="F:coproporphyrinogen oxidase activity"/>
    <property type="evidence" value="ECO:0007669"/>
    <property type="project" value="InterPro"/>
</dbReference>
<comment type="caution">
    <text evidence="5">The sequence shown here is derived from an EMBL/GenBank/DDBJ whole genome shotgun (WGS) entry which is preliminary data.</text>
</comment>
<reference evidence="5 6" key="1">
    <citation type="submission" date="2009-01" db="EMBL/GenBank/DDBJ databases">
        <authorList>
            <person name="Fulton L."/>
            <person name="Clifton S."/>
            <person name="Fulton B."/>
            <person name="Xu J."/>
            <person name="Minx P."/>
            <person name="Pepin K.H."/>
            <person name="Johnson M."/>
            <person name="Bhonagiri V."/>
            <person name="Nash W.E."/>
            <person name="Mardis E.R."/>
            <person name="Wilson R.K."/>
        </authorList>
    </citation>
    <scope>NUCLEOTIDE SEQUENCE [LARGE SCALE GENOMIC DNA]</scope>
    <source>
        <strain evidence="5 6">DSM 5476</strain>
    </source>
</reference>
<dbReference type="InterPro" id="IPR004559">
    <property type="entry name" value="HemW-like"/>
</dbReference>
<dbReference type="SFLD" id="SFLDG01065">
    <property type="entry name" value="anaerobic_coproporphyrinogen-I"/>
    <property type="match status" value="1"/>
</dbReference>
<evidence type="ECO:0000313" key="5">
    <source>
        <dbReference type="EMBL" id="EEG31724.1"/>
    </source>
</evidence>
<dbReference type="GO" id="GO:0046872">
    <property type="term" value="F:metal ion binding"/>
    <property type="evidence" value="ECO:0007669"/>
    <property type="project" value="UniProtKB-UniRule"/>
</dbReference>
<dbReference type="InterPro" id="IPR006638">
    <property type="entry name" value="Elp3/MiaA/NifB-like_rSAM"/>
</dbReference>
<dbReference type="SFLD" id="SFLDF00288">
    <property type="entry name" value="HemN-like__clustered_with_nucl"/>
    <property type="match status" value="1"/>
</dbReference>
<reference evidence="5 6" key="2">
    <citation type="submission" date="2009-02" db="EMBL/GenBank/DDBJ databases">
        <title>Draft genome sequence of Clostridium methylpentosum (DSM 5476).</title>
        <authorList>
            <person name="Sudarsanam P."/>
            <person name="Ley R."/>
            <person name="Guruge J."/>
            <person name="Turnbaugh P.J."/>
            <person name="Mahowald M."/>
            <person name="Liep D."/>
            <person name="Gordon J."/>
        </authorList>
    </citation>
    <scope>NUCLEOTIDE SEQUENCE [LARGE SCALE GENOMIC DNA]</scope>
    <source>
        <strain evidence="5 6">DSM 5476</strain>
    </source>
</reference>
<dbReference type="HOGENOM" id="CLU_027579_1_1_9"/>
<evidence type="ECO:0000256" key="1">
    <source>
        <dbReference type="ARBA" id="ARBA00006100"/>
    </source>
</evidence>
<keyword evidence="3" id="KW-0004">4Fe-4S</keyword>
<dbReference type="PROSITE" id="PS51918">
    <property type="entry name" value="RADICAL_SAM"/>
    <property type="match status" value="1"/>
</dbReference>
<dbReference type="Proteomes" id="UP000003340">
    <property type="component" value="Unassembled WGS sequence"/>
</dbReference>
<dbReference type="GO" id="GO:0051539">
    <property type="term" value="F:4 iron, 4 sulfur cluster binding"/>
    <property type="evidence" value="ECO:0007669"/>
    <property type="project" value="UniProtKB-UniRule"/>
</dbReference>
<dbReference type="InterPro" id="IPR007197">
    <property type="entry name" value="rSAM"/>
</dbReference>
<gene>
    <name evidence="5" type="ORF">CLOSTMETH_00621</name>
</gene>
<dbReference type="SMART" id="SM00729">
    <property type="entry name" value="Elp3"/>
    <property type="match status" value="1"/>
</dbReference>